<dbReference type="PANTHER" id="PTHR12532">
    <property type="entry name" value="TRANSLATIONAL ACTIVATOR OF CYTOCHROME C OXIDASE 1"/>
    <property type="match status" value="1"/>
</dbReference>
<reference evidence="10" key="1">
    <citation type="submission" date="2016-11" db="EMBL/GenBank/DDBJ databases">
        <authorList>
            <person name="Varghese N."/>
            <person name="Submissions S."/>
        </authorList>
    </citation>
    <scope>NUCLEOTIDE SEQUENCE [LARGE SCALE GENOMIC DNA]</scope>
    <source>
        <strain evidence="10">DSM 16785</strain>
    </source>
</reference>
<dbReference type="STRING" id="1122195.SAMN02745164_01292"/>
<dbReference type="GO" id="GO:0005829">
    <property type="term" value="C:cytosol"/>
    <property type="evidence" value="ECO:0007669"/>
    <property type="project" value="TreeGrafter"/>
</dbReference>
<keyword evidence="4 6" id="KW-0238">DNA-binding</keyword>
<accession>A0A1M4WYU5</accession>
<organism evidence="10 11">
    <name type="scientific">Marinitoga hydrogenitolerans (strain DSM 16785 / JCM 12826 / AT1271)</name>
    <dbReference type="NCBI Taxonomy" id="1122195"/>
    <lineage>
        <taxon>Bacteria</taxon>
        <taxon>Thermotogati</taxon>
        <taxon>Thermotogota</taxon>
        <taxon>Thermotogae</taxon>
        <taxon>Petrotogales</taxon>
        <taxon>Petrotogaceae</taxon>
        <taxon>Marinitoga</taxon>
    </lineage>
</organism>
<dbReference type="HAMAP" id="MF_00693">
    <property type="entry name" value="Transcrip_reg_TACO1"/>
    <property type="match status" value="1"/>
</dbReference>
<feature type="region of interest" description="Disordered" evidence="7">
    <location>
        <begin position="1"/>
        <end position="20"/>
    </location>
</feature>
<keyword evidence="2 6" id="KW-0963">Cytoplasm</keyword>
<keyword evidence="5 6" id="KW-0804">Transcription</keyword>
<protein>
    <recommendedName>
        <fullName evidence="6">Probable transcriptional regulatory protein SAMN02745164_01292</fullName>
    </recommendedName>
</protein>
<feature type="domain" description="TACO1/YebC-like second and third" evidence="8">
    <location>
        <begin position="82"/>
        <end position="236"/>
    </location>
</feature>
<gene>
    <name evidence="10" type="ORF">SAMN02745164_01292</name>
</gene>
<keyword evidence="3 6" id="KW-0805">Transcription regulation</keyword>
<evidence type="ECO:0000259" key="9">
    <source>
        <dbReference type="Pfam" id="PF20772"/>
    </source>
</evidence>
<dbReference type="Gene3D" id="3.30.70.980">
    <property type="match status" value="2"/>
</dbReference>
<dbReference type="SUPFAM" id="SSF75625">
    <property type="entry name" value="YebC-like"/>
    <property type="match status" value="1"/>
</dbReference>
<dbReference type="OrthoDB" id="9781053at2"/>
<evidence type="ECO:0000256" key="1">
    <source>
        <dbReference type="ARBA" id="ARBA00008724"/>
    </source>
</evidence>
<evidence type="ECO:0000313" key="10">
    <source>
        <dbReference type="EMBL" id="SHE86380.1"/>
    </source>
</evidence>
<dbReference type="EMBL" id="FQUI01000019">
    <property type="protein sequence ID" value="SHE86380.1"/>
    <property type="molecule type" value="Genomic_DNA"/>
</dbReference>
<dbReference type="GO" id="GO:0003677">
    <property type="term" value="F:DNA binding"/>
    <property type="evidence" value="ECO:0007669"/>
    <property type="project" value="UniProtKB-UniRule"/>
</dbReference>
<dbReference type="GO" id="GO:0006355">
    <property type="term" value="P:regulation of DNA-templated transcription"/>
    <property type="evidence" value="ECO:0007669"/>
    <property type="project" value="UniProtKB-UniRule"/>
</dbReference>
<evidence type="ECO:0000313" key="11">
    <source>
        <dbReference type="Proteomes" id="UP000184334"/>
    </source>
</evidence>
<keyword evidence="11" id="KW-1185">Reference proteome</keyword>
<dbReference type="PANTHER" id="PTHR12532:SF6">
    <property type="entry name" value="TRANSCRIPTIONAL REGULATORY PROTEIN YEBC-RELATED"/>
    <property type="match status" value="1"/>
</dbReference>
<evidence type="ECO:0000256" key="5">
    <source>
        <dbReference type="ARBA" id="ARBA00023163"/>
    </source>
</evidence>
<dbReference type="Pfam" id="PF20772">
    <property type="entry name" value="TACO1_YebC_N"/>
    <property type="match status" value="1"/>
</dbReference>
<dbReference type="Proteomes" id="UP000184334">
    <property type="component" value="Unassembled WGS sequence"/>
</dbReference>
<evidence type="ECO:0000256" key="3">
    <source>
        <dbReference type="ARBA" id="ARBA00023015"/>
    </source>
</evidence>
<dbReference type="InterPro" id="IPR029072">
    <property type="entry name" value="YebC-like"/>
</dbReference>
<dbReference type="RefSeq" id="WP_072864669.1">
    <property type="nucleotide sequence ID" value="NZ_FQUI01000019.1"/>
</dbReference>
<evidence type="ECO:0000259" key="8">
    <source>
        <dbReference type="Pfam" id="PF01709"/>
    </source>
</evidence>
<dbReference type="FunFam" id="1.10.10.200:FF:000001">
    <property type="entry name" value="Probable transcriptional regulatory protein YebC"/>
    <property type="match status" value="1"/>
</dbReference>
<evidence type="ECO:0000256" key="4">
    <source>
        <dbReference type="ARBA" id="ARBA00023125"/>
    </source>
</evidence>
<comment type="similarity">
    <text evidence="1 6">Belongs to the TACO1 family.</text>
</comment>
<name>A0A1M4WYU5_MARH1</name>
<dbReference type="Pfam" id="PF01709">
    <property type="entry name" value="Transcrip_reg"/>
    <property type="match status" value="1"/>
</dbReference>
<comment type="caution">
    <text evidence="10">The sequence shown here is derived from an EMBL/GenBank/DDBJ whole genome shotgun (WGS) entry which is preliminary data.</text>
</comment>
<comment type="subcellular location">
    <subcellularLocation>
        <location evidence="6">Cytoplasm</location>
    </subcellularLocation>
</comment>
<dbReference type="InterPro" id="IPR017856">
    <property type="entry name" value="Integrase-like_N"/>
</dbReference>
<evidence type="ECO:0000256" key="6">
    <source>
        <dbReference type="HAMAP-Rule" id="MF_00693"/>
    </source>
</evidence>
<dbReference type="InterPro" id="IPR049083">
    <property type="entry name" value="TACO1_YebC_N"/>
</dbReference>
<proteinExistence type="inferred from homology"/>
<dbReference type="NCBIfam" id="NF009044">
    <property type="entry name" value="PRK12378.1"/>
    <property type="match status" value="1"/>
</dbReference>
<dbReference type="NCBIfam" id="NF001030">
    <property type="entry name" value="PRK00110.1"/>
    <property type="match status" value="1"/>
</dbReference>
<dbReference type="InterPro" id="IPR026564">
    <property type="entry name" value="Transcrip_reg_TACO1-like_dom3"/>
</dbReference>
<dbReference type="NCBIfam" id="TIGR01033">
    <property type="entry name" value="YebC/PmpR family DNA-binding transcriptional regulator"/>
    <property type="match status" value="1"/>
</dbReference>
<dbReference type="InterPro" id="IPR048300">
    <property type="entry name" value="TACO1_YebC-like_2nd/3rd_dom"/>
</dbReference>
<sequence length="250" mass="27564">MSGHNKWANIKHRKAAQDAKRSKIFTKLIRELTVAAKEGGPDPESNPRLRTAIEKAKEANMPKDKIEASIKKGAGGTEADSYVEIMYEGYGPAGVAIIMRALTDNKNRAAQEVRHILSKHGGSLAESGAVAWNFERKAMIIVPKNEVADLDEFMMVALDAGAEDVIEDENIQVIASPDDMVKVRDTLKDMGYSVKATLTYIPKTTVKVVGSDAEKLLKLLDALEDSDDIQEVFANFEIDDEEMERLAQNM</sequence>
<feature type="domain" description="TACO1/YebC-like N-terminal" evidence="9">
    <location>
        <begin position="5"/>
        <end position="75"/>
    </location>
</feature>
<dbReference type="AlphaFoldDB" id="A0A1M4WYU5"/>
<evidence type="ECO:0000256" key="7">
    <source>
        <dbReference type="SAM" id="MobiDB-lite"/>
    </source>
</evidence>
<dbReference type="Gene3D" id="1.10.10.200">
    <property type="match status" value="1"/>
</dbReference>
<dbReference type="InterPro" id="IPR002876">
    <property type="entry name" value="Transcrip_reg_TACO1-like"/>
</dbReference>
<evidence type="ECO:0000256" key="2">
    <source>
        <dbReference type="ARBA" id="ARBA00022490"/>
    </source>
</evidence>